<evidence type="ECO:0000313" key="3">
    <source>
        <dbReference type="Proteomes" id="UP000179001"/>
    </source>
</evidence>
<feature type="transmembrane region" description="Helical" evidence="1">
    <location>
        <begin position="142"/>
        <end position="161"/>
    </location>
</feature>
<feature type="transmembrane region" description="Helical" evidence="1">
    <location>
        <begin position="12"/>
        <end position="35"/>
    </location>
</feature>
<gene>
    <name evidence="2" type="ORF">A2478_02615</name>
</gene>
<dbReference type="Proteomes" id="UP000179001">
    <property type="component" value="Unassembled WGS sequence"/>
</dbReference>
<proteinExistence type="predicted"/>
<keyword evidence="1" id="KW-0472">Membrane</keyword>
<evidence type="ECO:0008006" key="4">
    <source>
        <dbReference type="Google" id="ProtNLM"/>
    </source>
</evidence>
<keyword evidence="1" id="KW-1133">Transmembrane helix</keyword>
<reference evidence="2 3" key="1">
    <citation type="journal article" date="2016" name="Nat. Commun.">
        <title>Thousands of microbial genomes shed light on interconnected biogeochemical processes in an aquifer system.</title>
        <authorList>
            <person name="Anantharaman K."/>
            <person name="Brown C.T."/>
            <person name="Hug L.A."/>
            <person name="Sharon I."/>
            <person name="Castelle C.J."/>
            <person name="Probst A.J."/>
            <person name="Thomas B.C."/>
            <person name="Singh A."/>
            <person name="Wilkins M.J."/>
            <person name="Karaoz U."/>
            <person name="Brodie E.L."/>
            <person name="Williams K.H."/>
            <person name="Hubbard S.S."/>
            <person name="Banfield J.F."/>
        </authorList>
    </citation>
    <scope>NUCLEOTIDE SEQUENCE [LARGE SCALE GENOMIC DNA]</scope>
</reference>
<accession>A0A1F5T188</accession>
<protein>
    <recommendedName>
        <fullName evidence="4">DUF3592 domain-containing protein</fullName>
    </recommendedName>
</protein>
<dbReference type="STRING" id="1798002.A2478_02615"/>
<sequence length="171" mass="19744">MTVNNMQKSRTYMYGIIFIICSLFCFFLGAVVLFANYMHRQEIKGFETTGKVYTGTVTSNYFFYIRDLGNSTGIRTHYMICFKPSEPPEPIEIHETLCSDSYISRSLANQYPVGSSISAYFRYDIQDTLLIPGIENWRNSKLLQNLPYGFFGLGIVLFLLYRRQRGLVAVK</sequence>
<evidence type="ECO:0000256" key="1">
    <source>
        <dbReference type="SAM" id="Phobius"/>
    </source>
</evidence>
<keyword evidence="1" id="KW-0812">Transmembrane</keyword>
<dbReference type="AlphaFoldDB" id="A0A1F5T188"/>
<dbReference type="EMBL" id="MFGJ01000005">
    <property type="protein sequence ID" value="OGF32503.1"/>
    <property type="molecule type" value="Genomic_DNA"/>
</dbReference>
<evidence type="ECO:0000313" key="2">
    <source>
        <dbReference type="EMBL" id="OGF32503.1"/>
    </source>
</evidence>
<organism evidence="2 3">
    <name type="scientific">Candidatus Falkowbacteria bacterium RIFOXYC2_FULL_36_12</name>
    <dbReference type="NCBI Taxonomy" id="1798002"/>
    <lineage>
        <taxon>Bacteria</taxon>
        <taxon>Candidatus Falkowiibacteriota</taxon>
    </lineage>
</organism>
<name>A0A1F5T188_9BACT</name>
<comment type="caution">
    <text evidence="2">The sequence shown here is derived from an EMBL/GenBank/DDBJ whole genome shotgun (WGS) entry which is preliminary data.</text>
</comment>